<accession>A0A914EPD1</accession>
<evidence type="ECO:0000313" key="2">
    <source>
        <dbReference type="Proteomes" id="UP000887540"/>
    </source>
</evidence>
<name>A0A914EPD1_9BILA</name>
<keyword evidence="2" id="KW-1185">Reference proteome</keyword>
<protein>
    <submittedName>
        <fullName evidence="3">Uncharacterized protein</fullName>
    </submittedName>
</protein>
<proteinExistence type="predicted"/>
<reference evidence="3" key="1">
    <citation type="submission" date="2022-11" db="UniProtKB">
        <authorList>
            <consortium name="WormBaseParasite"/>
        </authorList>
    </citation>
    <scope>IDENTIFICATION</scope>
</reference>
<evidence type="ECO:0000256" key="1">
    <source>
        <dbReference type="SAM" id="MobiDB-lite"/>
    </source>
</evidence>
<feature type="compositionally biased region" description="Basic residues" evidence="1">
    <location>
        <begin position="79"/>
        <end position="88"/>
    </location>
</feature>
<feature type="region of interest" description="Disordered" evidence="1">
    <location>
        <begin position="60"/>
        <end position="88"/>
    </location>
</feature>
<dbReference type="AlphaFoldDB" id="A0A914EPD1"/>
<dbReference type="WBParaSite" id="ACRNAN_scaffold92.g24791.t1">
    <property type="protein sequence ID" value="ACRNAN_scaffold92.g24791.t1"/>
    <property type="gene ID" value="ACRNAN_scaffold92.g24791"/>
</dbReference>
<organism evidence="2 3">
    <name type="scientific">Acrobeloides nanus</name>
    <dbReference type="NCBI Taxonomy" id="290746"/>
    <lineage>
        <taxon>Eukaryota</taxon>
        <taxon>Metazoa</taxon>
        <taxon>Ecdysozoa</taxon>
        <taxon>Nematoda</taxon>
        <taxon>Chromadorea</taxon>
        <taxon>Rhabditida</taxon>
        <taxon>Tylenchina</taxon>
        <taxon>Cephalobomorpha</taxon>
        <taxon>Cephaloboidea</taxon>
        <taxon>Cephalobidae</taxon>
        <taxon>Acrobeloides</taxon>
    </lineage>
</organism>
<sequence>MNLLKRVKVFALGHELQTPTLLLQNQPNTIGAPYVVRMDPNAILDETVLQLYSSMKNVTGHKRANLNRRNNQQAGPSGIRRHKGYKRS</sequence>
<dbReference type="Proteomes" id="UP000887540">
    <property type="component" value="Unplaced"/>
</dbReference>
<evidence type="ECO:0000313" key="3">
    <source>
        <dbReference type="WBParaSite" id="ACRNAN_scaffold92.g24791.t1"/>
    </source>
</evidence>